<protein>
    <submittedName>
        <fullName evidence="1">Uncharacterized protein</fullName>
    </submittedName>
</protein>
<dbReference type="EMBL" id="QRQN01000036">
    <property type="protein sequence ID" value="RHN03441.1"/>
    <property type="molecule type" value="Genomic_DNA"/>
</dbReference>
<dbReference type="AlphaFoldDB" id="A0A3R6HI71"/>
<comment type="caution">
    <text evidence="1">The sequence shown here is derived from an EMBL/GenBank/DDBJ whole genome shotgun (WGS) entry which is preliminary data.</text>
</comment>
<organism evidence="1 2">
    <name type="scientific">Roseburia intestinalis</name>
    <dbReference type="NCBI Taxonomy" id="166486"/>
    <lineage>
        <taxon>Bacteria</taxon>
        <taxon>Bacillati</taxon>
        <taxon>Bacillota</taxon>
        <taxon>Clostridia</taxon>
        <taxon>Lachnospirales</taxon>
        <taxon>Lachnospiraceae</taxon>
        <taxon>Roseburia</taxon>
    </lineage>
</organism>
<name>A0A3R6HI71_9FIRM</name>
<proteinExistence type="predicted"/>
<accession>A0A3R6HI71</accession>
<evidence type="ECO:0000313" key="2">
    <source>
        <dbReference type="Proteomes" id="UP000283586"/>
    </source>
</evidence>
<gene>
    <name evidence="1" type="ORF">DWZ31_18525</name>
</gene>
<dbReference type="Proteomes" id="UP000283586">
    <property type="component" value="Unassembled WGS sequence"/>
</dbReference>
<reference evidence="1 2" key="1">
    <citation type="submission" date="2018-08" db="EMBL/GenBank/DDBJ databases">
        <title>A genome reference for cultivated species of the human gut microbiota.</title>
        <authorList>
            <person name="Zou Y."/>
            <person name="Xue W."/>
            <person name="Luo G."/>
        </authorList>
    </citation>
    <scope>NUCLEOTIDE SEQUENCE [LARGE SCALE GENOMIC DNA]</scope>
    <source>
        <strain evidence="1 2">AF31-21AC</strain>
    </source>
</reference>
<sequence length="158" mass="18132">MWIFDIRTNENMLKILICCIINIQPDDFPKFPSATLYYMNCFVNCQTNNTKYSSNVYGNKYGHSGIYRGFCQCCQTNNKPLNIVIWKSFFNQIQTQNTKNLRPQGCKMSFPAKGGSQLSSWQIASSRDSFCDFGRKLGNLSLPVRNTVLCCHGRQHKS</sequence>
<evidence type="ECO:0000313" key="1">
    <source>
        <dbReference type="EMBL" id="RHN03441.1"/>
    </source>
</evidence>